<sequence>MTWILVLLCLAIAGRELYLAFERKRPGTTPELADLRARLTDTREEVERLRSAQDERFEQTAADHTHLTESLGETDARISSLIGQINDRMVPEVNTRLTRQRETIERLGSELAGLRGHLIARLDQAVAASLGADPVDTVAGALAADATAPRTDLGRAFERLTGQYGLRVELADPAAYRMPGSSDAWQTRYYLSGRSPRGLERDFIDLLRALAGPGTDTKAEAAQTLLGALEHTRMGGAQIGPLVIARTPHSLICGVLPLADLQKSEPAARIADPLTTAAKLQALPPTRLYTPRSP</sequence>
<reference evidence="2" key="1">
    <citation type="journal article" date="2019" name="Int. J. Syst. Evol. Microbiol.">
        <title>The Global Catalogue of Microorganisms (GCM) 10K type strain sequencing project: providing services to taxonomists for standard genome sequencing and annotation.</title>
        <authorList>
            <consortium name="The Broad Institute Genomics Platform"/>
            <consortium name="The Broad Institute Genome Sequencing Center for Infectious Disease"/>
            <person name="Wu L."/>
            <person name="Ma J."/>
        </authorList>
    </citation>
    <scope>NUCLEOTIDE SEQUENCE [LARGE SCALE GENOMIC DNA]</scope>
    <source>
        <strain evidence="2">KCTC 42087</strain>
    </source>
</reference>
<name>A0ABW1AAB6_9ACTN</name>
<dbReference type="Proteomes" id="UP001596074">
    <property type="component" value="Unassembled WGS sequence"/>
</dbReference>
<keyword evidence="2" id="KW-1185">Reference proteome</keyword>
<evidence type="ECO:0000313" key="1">
    <source>
        <dbReference type="EMBL" id="MFC5751487.1"/>
    </source>
</evidence>
<dbReference type="RefSeq" id="WP_378287404.1">
    <property type="nucleotide sequence ID" value="NZ_JBHSON010000070.1"/>
</dbReference>
<comment type="caution">
    <text evidence="1">The sequence shown here is derived from an EMBL/GenBank/DDBJ whole genome shotgun (WGS) entry which is preliminary data.</text>
</comment>
<dbReference type="EMBL" id="JBHSON010000070">
    <property type="protein sequence ID" value="MFC5751487.1"/>
    <property type="molecule type" value="Genomic_DNA"/>
</dbReference>
<organism evidence="1 2">
    <name type="scientific">Actinomadura rugatobispora</name>
    <dbReference type="NCBI Taxonomy" id="1994"/>
    <lineage>
        <taxon>Bacteria</taxon>
        <taxon>Bacillati</taxon>
        <taxon>Actinomycetota</taxon>
        <taxon>Actinomycetes</taxon>
        <taxon>Streptosporangiales</taxon>
        <taxon>Thermomonosporaceae</taxon>
        <taxon>Actinomadura</taxon>
    </lineage>
</organism>
<accession>A0ABW1AAB6</accession>
<evidence type="ECO:0000313" key="2">
    <source>
        <dbReference type="Proteomes" id="UP001596074"/>
    </source>
</evidence>
<protein>
    <recommendedName>
        <fullName evidence="3">DNA recombination protein RmuC</fullName>
    </recommendedName>
</protein>
<evidence type="ECO:0008006" key="3">
    <source>
        <dbReference type="Google" id="ProtNLM"/>
    </source>
</evidence>
<proteinExistence type="predicted"/>
<gene>
    <name evidence="1" type="ORF">ACFPZN_38215</name>
</gene>